<dbReference type="KEGG" id="pno:SNOG_09716"/>
<proteinExistence type="predicted"/>
<dbReference type="Proteomes" id="UP000001055">
    <property type="component" value="Unassembled WGS sequence"/>
</dbReference>
<dbReference type="InParanoid" id="Q0UEU8"/>
<protein>
    <submittedName>
        <fullName evidence="1">Uncharacterized protein</fullName>
    </submittedName>
</protein>
<evidence type="ECO:0000313" key="1">
    <source>
        <dbReference type="EMBL" id="EAT82981.1"/>
    </source>
</evidence>
<dbReference type="RefSeq" id="XP_001800002.1">
    <property type="nucleotide sequence ID" value="XM_001799950.1"/>
</dbReference>
<sequence length="60" mass="6267">MSSMQKNSGATARLTSGAPGRDVSVTKLYLIASTAYSCAQGWLRVVVTSSNIIPTPYTAS</sequence>
<dbReference type="GeneID" id="5976907"/>
<accession>Q0UEU8</accession>
<dbReference type="AlphaFoldDB" id="Q0UEU8"/>
<organism evidence="1 2">
    <name type="scientific">Phaeosphaeria nodorum (strain SN15 / ATCC MYA-4574 / FGSC 10173)</name>
    <name type="common">Glume blotch fungus</name>
    <name type="synonym">Parastagonospora nodorum</name>
    <dbReference type="NCBI Taxonomy" id="321614"/>
    <lineage>
        <taxon>Eukaryota</taxon>
        <taxon>Fungi</taxon>
        <taxon>Dikarya</taxon>
        <taxon>Ascomycota</taxon>
        <taxon>Pezizomycotina</taxon>
        <taxon>Dothideomycetes</taxon>
        <taxon>Pleosporomycetidae</taxon>
        <taxon>Pleosporales</taxon>
        <taxon>Pleosporineae</taxon>
        <taxon>Phaeosphaeriaceae</taxon>
        <taxon>Parastagonospora</taxon>
    </lineage>
</organism>
<dbReference type="EMBL" id="CH445339">
    <property type="protein sequence ID" value="EAT82981.1"/>
    <property type="molecule type" value="Genomic_DNA"/>
</dbReference>
<evidence type="ECO:0000313" key="2">
    <source>
        <dbReference type="Proteomes" id="UP000001055"/>
    </source>
</evidence>
<gene>
    <name evidence="1" type="ORF">SNOG_09716</name>
</gene>
<reference evidence="2" key="1">
    <citation type="journal article" date="2007" name="Plant Cell">
        <title>Dothideomycete-plant interactions illuminated by genome sequencing and EST analysis of the wheat pathogen Stagonospora nodorum.</title>
        <authorList>
            <person name="Hane J.K."/>
            <person name="Lowe R.G."/>
            <person name="Solomon P.S."/>
            <person name="Tan K.C."/>
            <person name="Schoch C.L."/>
            <person name="Spatafora J.W."/>
            <person name="Crous P.W."/>
            <person name="Kodira C."/>
            <person name="Birren B.W."/>
            <person name="Galagan J.E."/>
            <person name="Torriani S.F."/>
            <person name="McDonald B.A."/>
            <person name="Oliver R.P."/>
        </authorList>
    </citation>
    <scope>NUCLEOTIDE SEQUENCE [LARGE SCALE GENOMIC DNA]</scope>
    <source>
        <strain evidence="2">SN15 / ATCC MYA-4574 / FGSC 10173</strain>
    </source>
</reference>
<name>Q0UEU8_PHANO</name>